<sequence>MSSAPHCPHPYPNPQPPGGGDLLEELHLIAAHNLETLEVGRFYEVLRQLGKGTYGKVDLVVHRVRGTKMALKLLRKKTTKLKSFLREYSASLFLSPCPFIISTLGVAFQTDDHYVFAQEFAPAGDLFDIIPPQVGLPEGVAKRCVHQVAMALDYLHGRRLVHRDIKPENVLIFDRECRKVKLSDFGMTRRAGSPVKRVTGTIPYTAPELCGDAAAPPDAALGVEYSTDVWAFGVLLFCMLTGNFPWEKALPADVFYDEFSRWQRRRGGAGGVPSQWRRFSDPALRMFRRLLAAERDRRCSVKEVFSHFNHAWMLEASPAPIGGGPGNVTGNVNGNGTRNSTGSVIGSSPGPVGPPGSGGVVAGVGFPVEFSSSSSEEEVLVSRLKHQSLTPMAVVKGGVLVDKRYSSSSSSLSVGGSASSASSYERTGRDASGRILLATPIEICV</sequence>
<dbReference type="InterPro" id="IPR008271">
    <property type="entry name" value="Ser/Thr_kinase_AS"/>
</dbReference>
<dbReference type="GeneID" id="115532723"/>
<dbReference type="PROSITE" id="PS00108">
    <property type="entry name" value="PROTEIN_KINASE_ST"/>
    <property type="match status" value="1"/>
</dbReference>
<dbReference type="Ensembl" id="ENSGMOT00000065054.1">
    <property type="protein sequence ID" value="ENSGMOP00000056659.1"/>
    <property type="gene ID" value="ENSGMOG00000031249.1"/>
</dbReference>
<dbReference type="GO" id="GO:0005524">
    <property type="term" value="F:ATP binding"/>
    <property type="evidence" value="ECO:0007669"/>
    <property type="project" value="InterPro"/>
</dbReference>
<keyword evidence="4" id="KW-1185">Reference proteome</keyword>
<accession>A0A8C5C560</accession>
<dbReference type="Proteomes" id="UP000694546">
    <property type="component" value="Chromosome 2"/>
</dbReference>
<evidence type="ECO:0000256" key="1">
    <source>
        <dbReference type="SAM" id="MobiDB-lite"/>
    </source>
</evidence>
<dbReference type="SUPFAM" id="SSF56112">
    <property type="entry name" value="Protein kinase-like (PK-like)"/>
    <property type="match status" value="1"/>
</dbReference>
<dbReference type="PROSITE" id="PS50011">
    <property type="entry name" value="PROTEIN_KINASE_DOM"/>
    <property type="match status" value="1"/>
</dbReference>
<organism evidence="3 4">
    <name type="scientific">Gadus morhua</name>
    <name type="common">Atlantic cod</name>
    <dbReference type="NCBI Taxonomy" id="8049"/>
    <lineage>
        <taxon>Eukaryota</taxon>
        <taxon>Metazoa</taxon>
        <taxon>Chordata</taxon>
        <taxon>Craniata</taxon>
        <taxon>Vertebrata</taxon>
        <taxon>Euteleostomi</taxon>
        <taxon>Actinopterygii</taxon>
        <taxon>Neopterygii</taxon>
        <taxon>Teleostei</taxon>
        <taxon>Neoteleostei</taxon>
        <taxon>Acanthomorphata</taxon>
        <taxon>Zeiogadaria</taxon>
        <taxon>Gadariae</taxon>
        <taxon>Gadiformes</taxon>
        <taxon>Gadoidei</taxon>
        <taxon>Gadidae</taxon>
        <taxon>Gadus</taxon>
    </lineage>
</organism>
<evidence type="ECO:0000259" key="2">
    <source>
        <dbReference type="PROSITE" id="PS50011"/>
    </source>
</evidence>
<evidence type="ECO:0000313" key="3">
    <source>
        <dbReference type="Ensembl" id="ENSGMOP00000056659.1"/>
    </source>
</evidence>
<dbReference type="PANTHER" id="PTHR24359">
    <property type="entry name" value="SERINE/THREONINE-PROTEIN KINASE SBK1"/>
    <property type="match status" value="1"/>
</dbReference>
<dbReference type="InterPro" id="IPR011009">
    <property type="entry name" value="Kinase-like_dom_sf"/>
</dbReference>
<dbReference type="OrthoDB" id="6513151at2759"/>
<proteinExistence type="predicted"/>
<dbReference type="OMA" id="PHIVKCL"/>
<dbReference type="PANTHER" id="PTHR24359:SF19">
    <property type="entry name" value="SERINE_THREONINE-PROTEIN KINASE SBK1"/>
    <property type="match status" value="1"/>
</dbReference>
<feature type="compositionally biased region" description="Low complexity" evidence="1">
    <location>
        <begin position="407"/>
        <end position="423"/>
    </location>
</feature>
<dbReference type="InterPro" id="IPR000719">
    <property type="entry name" value="Prot_kinase_dom"/>
</dbReference>
<dbReference type="Gene3D" id="1.10.510.10">
    <property type="entry name" value="Transferase(Phosphotransferase) domain 1"/>
    <property type="match status" value="1"/>
</dbReference>
<dbReference type="GO" id="GO:0004674">
    <property type="term" value="F:protein serine/threonine kinase activity"/>
    <property type="evidence" value="ECO:0007669"/>
    <property type="project" value="TreeGrafter"/>
</dbReference>
<dbReference type="GeneTree" id="ENSGT00940000165096"/>
<name>A0A8C5C560_GADMO</name>
<protein>
    <submittedName>
        <fullName evidence="3">Serine/threonine-protein kinase SBK1-like</fullName>
    </submittedName>
</protein>
<dbReference type="SMART" id="SM00220">
    <property type="entry name" value="S_TKc"/>
    <property type="match status" value="1"/>
</dbReference>
<gene>
    <name evidence="3" type="primary">LOC115532723</name>
</gene>
<dbReference type="Pfam" id="PF00069">
    <property type="entry name" value="Pkinase"/>
    <property type="match status" value="1"/>
</dbReference>
<feature type="domain" description="Protein kinase" evidence="2">
    <location>
        <begin position="43"/>
        <end position="313"/>
    </location>
</feature>
<dbReference type="RefSeq" id="XP_030198452.1">
    <property type="nucleotide sequence ID" value="XM_030342592.1"/>
</dbReference>
<reference evidence="3" key="2">
    <citation type="submission" date="2025-09" db="UniProtKB">
        <authorList>
            <consortium name="Ensembl"/>
        </authorList>
    </citation>
    <scope>IDENTIFICATION</scope>
</reference>
<dbReference type="CDD" id="cd13987">
    <property type="entry name" value="STKc_SBK1"/>
    <property type="match status" value="1"/>
</dbReference>
<evidence type="ECO:0000313" key="4">
    <source>
        <dbReference type="Proteomes" id="UP000694546"/>
    </source>
</evidence>
<feature type="region of interest" description="Disordered" evidence="1">
    <location>
        <begin position="407"/>
        <end position="426"/>
    </location>
</feature>
<reference evidence="3" key="1">
    <citation type="submission" date="2025-08" db="UniProtKB">
        <authorList>
            <consortium name="Ensembl"/>
        </authorList>
    </citation>
    <scope>IDENTIFICATION</scope>
</reference>
<dbReference type="AlphaFoldDB" id="A0A8C5C560"/>